<gene>
    <name evidence="1" type="ORF">TNIN_87701</name>
</gene>
<comment type="caution">
    <text evidence="1">The sequence shown here is derived from an EMBL/GenBank/DDBJ whole genome shotgun (WGS) entry which is preliminary data.</text>
</comment>
<sequence>MAGQNTFSLYHSESLKRLLHRNCKWRVDIIPVKFTRHFLFVVKLLETELPVGRDRSLGFQCLLNSLGNAEGRPLPEQDTCCFKFLMVIFFNVQHVINCLTNP</sequence>
<organism evidence="1 2">
    <name type="scientific">Trichonephila inaurata madagascariensis</name>
    <dbReference type="NCBI Taxonomy" id="2747483"/>
    <lineage>
        <taxon>Eukaryota</taxon>
        <taxon>Metazoa</taxon>
        <taxon>Ecdysozoa</taxon>
        <taxon>Arthropoda</taxon>
        <taxon>Chelicerata</taxon>
        <taxon>Arachnida</taxon>
        <taxon>Araneae</taxon>
        <taxon>Araneomorphae</taxon>
        <taxon>Entelegynae</taxon>
        <taxon>Araneoidea</taxon>
        <taxon>Nephilidae</taxon>
        <taxon>Trichonephila</taxon>
        <taxon>Trichonephila inaurata</taxon>
    </lineage>
</organism>
<accession>A0A8X6YHH7</accession>
<evidence type="ECO:0000313" key="1">
    <source>
        <dbReference type="EMBL" id="GFY72102.1"/>
    </source>
</evidence>
<protein>
    <submittedName>
        <fullName evidence="1">Uncharacterized protein</fullName>
    </submittedName>
</protein>
<dbReference type="Proteomes" id="UP000886998">
    <property type="component" value="Unassembled WGS sequence"/>
</dbReference>
<dbReference type="AlphaFoldDB" id="A0A8X6YHH7"/>
<keyword evidence="2" id="KW-1185">Reference proteome</keyword>
<name>A0A8X6YHH7_9ARAC</name>
<evidence type="ECO:0000313" key="2">
    <source>
        <dbReference type="Proteomes" id="UP000886998"/>
    </source>
</evidence>
<proteinExistence type="predicted"/>
<dbReference type="EMBL" id="BMAV01019239">
    <property type="protein sequence ID" value="GFY72102.1"/>
    <property type="molecule type" value="Genomic_DNA"/>
</dbReference>
<reference evidence="1" key="1">
    <citation type="submission" date="2020-08" db="EMBL/GenBank/DDBJ databases">
        <title>Multicomponent nature underlies the extraordinary mechanical properties of spider dragline silk.</title>
        <authorList>
            <person name="Kono N."/>
            <person name="Nakamura H."/>
            <person name="Mori M."/>
            <person name="Yoshida Y."/>
            <person name="Ohtoshi R."/>
            <person name="Malay A.D."/>
            <person name="Moran D.A.P."/>
            <person name="Tomita M."/>
            <person name="Numata K."/>
            <person name="Arakawa K."/>
        </authorList>
    </citation>
    <scope>NUCLEOTIDE SEQUENCE</scope>
</reference>